<evidence type="ECO:0000313" key="3">
    <source>
        <dbReference type="Proteomes" id="UP000499080"/>
    </source>
</evidence>
<evidence type="ECO:0000256" key="1">
    <source>
        <dbReference type="SAM" id="Phobius"/>
    </source>
</evidence>
<name>A0A4Y2QQT3_ARAVE</name>
<proteinExistence type="predicted"/>
<dbReference type="Proteomes" id="UP000499080">
    <property type="component" value="Unassembled WGS sequence"/>
</dbReference>
<reference evidence="2 3" key="1">
    <citation type="journal article" date="2019" name="Sci. Rep.">
        <title>Orb-weaving spider Araneus ventricosus genome elucidates the spidroin gene catalogue.</title>
        <authorList>
            <person name="Kono N."/>
            <person name="Nakamura H."/>
            <person name="Ohtoshi R."/>
            <person name="Moran D.A.P."/>
            <person name="Shinohara A."/>
            <person name="Yoshida Y."/>
            <person name="Fujiwara M."/>
            <person name="Mori M."/>
            <person name="Tomita M."/>
            <person name="Arakawa K."/>
        </authorList>
    </citation>
    <scope>NUCLEOTIDE SEQUENCE [LARGE SCALE GENOMIC DNA]</scope>
</reference>
<comment type="caution">
    <text evidence="2">The sequence shown here is derived from an EMBL/GenBank/DDBJ whole genome shotgun (WGS) entry which is preliminary data.</text>
</comment>
<feature type="transmembrane region" description="Helical" evidence="1">
    <location>
        <begin position="45"/>
        <end position="65"/>
    </location>
</feature>
<organism evidence="2 3">
    <name type="scientific">Araneus ventricosus</name>
    <name type="common">Orbweaver spider</name>
    <name type="synonym">Epeira ventricosa</name>
    <dbReference type="NCBI Taxonomy" id="182803"/>
    <lineage>
        <taxon>Eukaryota</taxon>
        <taxon>Metazoa</taxon>
        <taxon>Ecdysozoa</taxon>
        <taxon>Arthropoda</taxon>
        <taxon>Chelicerata</taxon>
        <taxon>Arachnida</taxon>
        <taxon>Araneae</taxon>
        <taxon>Araneomorphae</taxon>
        <taxon>Entelegynae</taxon>
        <taxon>Araneoidea</taxon>
        <taxon>Araneidae</taxon>
        <taxon>Araneus</taxon>
    </lineage>
</organism>
<protein>
    <submittedName>
        <fullName evidence="2">Uncharacterized protein</fullName>
    </submittedName>
</protein>
<sequence>MVRTECLSHHNQFAKAFHCNKSLATCLALAFFPCLYLNRSSSENAPVLCCNFFIIGASCLWLYFFDSPETKCSFRVSQSSKPLVPKHLVCRQSFGAKSPIHFFKIPFARV</sequence>
<keyword evidence="1" id="KW-0812">Transmembrane</keyword>
<gene>
    <name evidence="2" type="ORF">AVEN_125931_1</name>
</gene>
<keyword evidence="1" id="KW-1133">Transmembrane helix</keyword>
<evidence type="ECO:0000313" key="2">
    <source>
        <dbReference type="EMBL" id="GBN65673.1"/>
    </source>
</evidence>
<keyword evidence="3" id="KW-1185">Reference proteome</keyword>
<dbReference type="AlphaFoldDB" id="A0A4Y2QQT3"/>
<accession>A0A4Y2QQT3</accession>
<dbReference type="EMBL" id="BGPR01140015">
    <property type="protein sequence ID" value="GBN65673.1"/>
    <property type="molecule type" value="Genomic_DNA"/>
</dbReference>
<keyword evidence="1" id="KW-0472">Membrane</keyword>